<dbReference type="Proteomes" id="UP000228867">
    <property type="component" value="Unassembled WGS sequence"/>
</dbReference>
<dbReference type="EC" id="3.6.1.7" evidence="2 4"/>
<dbReference type="InterPro" id="IPR036046">
    <property type="entry name" value="Acylphosphatase-like_dom_sf"/>
</dbReference>
<dbReference type="PROSITE" id="PS51160">
    <property type="entry name" value="ACYLPHOSPHATASE_3"/>
    <property type="match status" value="1"/>
</dbReference>
<feature type="active site" evidence="4">
    <location>
        <position position="18"/>
    </location>
</feature>
<sequence length="92" mass="11002">MKHLNIKIFGRVQGIFFRYETVKKAKQLNIKGFVKNEPDGRTVYIEAEAEEENLKEFLKWCEKGPFLARVEKTEFEFQEKIKNFPAFKILEE</sequence>
<feature type="active site" evidence="4">
    <location>
        <position position="36"/>
    </location>
</feature>
<evidence type="ECO:0000259" key="6">
    <source>
        <dbReference type="PROSITE" id="PS51160"/>
    </source>
</evidence>
<evidence type="ECO:0000256" key="4">
    <source>
        <dbReference type="PROSITE-ProRule" id="PRU00520"/>
    </source>
</evidence>
<organism evidence="7 8">
    <name type="scientific">Candidatus Jorgensenbacteria bacterium CG11_big_fil_rev_8_21_14_0_20_38_23</name>
    <dbReference type="NCBI Taxonomy" id="1974594"/>
    <lineage>
        <taxon>Bacteria</taxon>
        <taxon>Candidatus Joergenseniibacteriota</taxon>
    </lineage>
</organism>
<evidence type="ECO:0000313" key="8">
    <source>
        <dbReference type="Proteomes" id="UP000228867"/>
    </source>
</evidence>
<dbReference type="PANTHER" id="PTHR47268:SF4">
    <property type="entry name" value="ACYLPHOSPHATASE"/>
    <property type="match status" value="1"/>
</dbReference>
<dbReference type="Pfam" id="PF00708">
    <property type="entry name" value="Acylphosphatase"/>
    <property type="match status" value="1"/>
</dbReference>
<accession>A0A2H0NC56</accession>
<name>A0A2H0NC56_9BACT</name>
<proteinExistence type="inferred from homology"/>
<protein>
    <recommendedName>
        <fullName evidence="2 4">acylphosphatase</fullName>
        <ecNumber evidence="2 4">3.6.1.7</ecNumber>
    </recommendedName>
</protein>
<gene>
    <name evidence="7" type="ORF">COV54_02425</name>
</gene>
<dbReference type="SUPFAM" id="SSF54975">
    <property type="entry name" value="Acylphosphatase/BLUF domain-like"/>
    <property type="match status" value="1"/>
</dbReference>
<keyword evidence="4" id="KW-0378">Hydrolase</keyword>
<evidence type="ECO:0000256" key="5">
    <source>
        <dbReference type="RuleBase" id="RU004168"/>
    </source>
</evidence>
<evidence type="ECO:0000256" key="3">
    <source>
        <dbReference type="ARBA" id="ARBA00047645"/>
    </source>
</evidence>
<dbReference type="Gene3D" id="3.30.70.100">
    <property type="match status" value="1"/>
</dbReference>
<reference evidence="7 8" key="1">
    <citation type="submission" date="2017-09" db="EMBL/GenBank/DDBJ databases">
        <title>Depth-based differentiation of microbial function through sediment-hosted aquifers and enrichment of novel symbionts in the deep terrestrial subsurface.</title>
        <authorList>
            <person name="Probst A.J."/>
            <person name="Ladd B."/>
            <person name="Jarett J.K."/>
            <person name="Geller-Mcgrath D.E."/>
            <person name="Sieber C.M."/>
            <person name="Emerson J.B."/>
            <person name="Anantharaman K."/>
            <person name="Thomas B.C."/>
            <person name="Malmstrom R."/>
            <person name="Stieglmeier M."/>
            <person name="Klingl A."/>
            <person name="Woyke T."/>
            <person name="Ryan C.M."/>
            <person name="Banfield J.F."/>
        </authorList>
    </citation>
    <scope>NUCLEOTIDE SEQUENCE [LARGE SCALE GENOMIC DNA]</scope>
    <source>
        <strain evidence="7">CG11_big_fil_rev_8_21_14_0_20_38_23</strain>
    </source>
</reference>
<comment type="caution">
    <text evidence="7">The sequence shown here is derived from an EMBL/GenBank/DDBJ whole genome shotgun (WGS) entry which is preliminary data.</text>
</comment>
<comment type="catalytic activity">
    <reaction evidence="3 4">
        <text>an acyl phosphate + H2O = a carboxylate + phosphate + H(+)</text>
        <dbReference type="Rhea" id="RHEA:14965"/>
        <dbReference type="ChEBI" id="CHEBI:15377"/>
        <dbReference type="ChEBI" id="CHEBI:15378"/>
        <dbReference type="ChEBI" id="CHEBI:29067"/>
        <dbReference type="ChEBI" id="CHEBI:43474"/>
        <dbReference type="ChEBI" id="CHEBI:59918"/>
        <dbReference type="EC" id="3.6.1.7"/>
    </reaction>
</comment>
<dbReference type="InterPro" id="IPR020456">
    <property type="entry name" value="Acylphosphatase"/>
</dbReference>
<dbReference type="EMBL" id="PCWR01000055">
    <property type="protein sequence ID" value="PIR06471.1"/>
    <property type="molecule type" value="Genomic_DNA"/>
</dbReference>
<dbReference type="AlphaFoldDB" id="A0A2H0NC56"/>
<feature type="domain" description="Acylphosphatase-like" evidence="6">
    <location>
        <begin position="3"/>
        <end position="91"/>
    </location>
</feature>
<dbReference type="GO" id="GO:0003998">
    <property type="term" value="F:acylphosphatase activity"/>
    <property type="evidence" value="ECO:0007669"/>
    <property type="project" value="UniProtKB-EC"/>
</dbReference>
<dbReference type="InterPro" id="IPR001792">
    <property type="entry name" value="Acylphosphatase-like_dom"/>
</dbReference>
<dbReference type="PANTHER" id="PTHR47268">
    <property type="entry name" value="ACYLPHOSPHATASE"/>
    <property type="match status" value="1"/>
</dbReference>
<evidence type="ECO:0000256" key="2">
    <source>
        <dbReference type="ARBA" id="ARBA00012150"/>
    </source>
</evidence>
<comment type="similarity">
    <text evidence="1 5">Belongs to the acylphosphatase family.</text>
</comment>
<evidence type="ECO:0000256" key="1">
    <source>
        <dbReference type="ARBA" id="ARBA00005614"/>
    </source>
</evidence>
<evidence type="ECO:0000313" key="7">
    <source>
        <dbReference type="EMBL" id="PIR06471.1"/>
    </source>
</evidence>